<dbReference type="Proteomes" id="UP001055093">
    <property type="component" value="Unassembled WGS sequence"/>
</dbReference>
<proteinExistence type="predicted"/>
<dbReference type="Pfam" id="PF18557">
    <property type="entry name" value="NepR"/>
    <property type="match status" value="1"/>
</dbReference>
<protein>
    <recommendedName>
        <fullName evidence="2">Anti-sigma factor NepR domain-containing protein</fullName>
    </recommendedName>
</protein>
<comment type="caution">
    <text evidence="3">The sequence shown here is derived from an EMBL/GenBank/DDBJ whole genome shotgun (WGS) entry which is preliminary data.</text>
</comment>
<evidence type="ECO:0000256" key="1">
    <source>
        <dbReference type="SAM" id="MobiDB-lite"/>
    </source>
</evidence>
<organism evidence="3 4">
    <name type="scientific">Methylorubrum suomiense</name>
    <dbReference type="NCBI Taxonomy" id="144191"/>
    <lineage>
        <taxon>Bacteria</taxon>
        <taxon>Pseudomonadati</taxon>
        <taxon>Pseudomonadota</taxon>
        <taxon>Alphaproteobacteria</taxon>
        <taxon>Hyphomicrobiales</taxon>
        <taxon>Methylobacteriaceae</taxon>
        <taxon>Methylorubrum</taxon>
    </lineage>
</organism>
<evidence type="ECO:0000313" key="3">
    <source>
        <dbReference type="EMBL" id="GJE74477.1"/>
    </source>
</evidence>
<reference evidence="3" key="1">
    <citation type="journal article" date="2021" name="Front. Microbiol.">
        <title>Comprehensive Comparative Genomics and Phenotyping of Methylobacterium Species.</title>
        <authorList>
            <person name="Alessa O."/>
            <person name="Ogura Y."/>
            <person name="Fujitani Y."/>
            <person name="Takami H."/>
            <person name="Hayashi T."/>
            <person name="Sahin N."/>
            <person name="Tani A."/>
        </authorList>
    </citation>
    <scope>NUCLEOTIDE SEQUENCE</scope>
    <source>
        <strain evidence="3">DSM 14458</strain>
    </source>
</reference>
<accession>A0ABQ4UTY6</accession>
<feature type="domain" description="Anti-sigma factor NepR" evidence="2">
    <location>
        <begin position="27"/>
        <end position="59"/>
    </location>
</feature>
<name>A0ABQ4UTY6_9HYPH</name>
<gene>
    <name evidence="3" type="ORF">BGCPKDLD_1047</name>
</gene>
<dbReference type="InterPro" id="IPR041649">
    <property type="entry name" value="NepR"/>
</dbReference>
<dbReference type="RefSeq" id="WP_137829116.1">
    <property type="nucleotide sequence ID" value="NZ_BPRE01000002.1"/>
</dbReference>
<evidence type="ECO:0000259" key="2">
    <source>
        <dbReference type="Pfam" id="PF18557"/>
    </source>
</evidence>
<reference evidence="3" key="2">
    <citation type="submission" date="2021-08" db="EMBL/GenBank/DDBJ databases">
        <authorList>
            <person name="Tani A."/>
            <person name="Ola A."/>
            <person name="Ogura Y."/>
            <person name="Katsura K."/>
            <person name="Hayashi T."/>
        </authorList>
    </citation>
    <scope>NUCLEOTIDE SEQUENCE</scope>
    <source>
        <strain evidence="3">DSM 14458</strain>
    </source>
</reference>
<dbReference type="EMBL" id="BPRE01000002">
    <property type="protein sequence ID" value="GJE74477.1"/>
    <property type="molecule type" value="Genomic_DNA"/>
</dbReference>
<feature type="region of interest" description="Disordered" evidence="1">
    <location>
        <begin position="1"/>
        <end position="31"/>
    </location>
</feature>
<evidence type="ECO:0000313" key="4">
    <source>
        <dbReference type="Proteomes" id="UP001055093"/>
    </source>
</evidence>
<sequence length="69" mass="7711">MTEDVPAGESSGDRPSAMRGKLNDQSQQRIGNHLRALYDSVVQQPIPDRFRELIARLDDTPETDTADKT</sequence>
<keyword evidence="4" id="KW-1185">Reference proteome</keyword>